<dbReference type="EMBL" id="CP059732">
    <property type="protein sequence ID" value="QMW00388.1"/>
    <property type="molecule type" value="Genomic_DNA"/>
</dbReference>
<sequence length="467" mass="52261">MKAYKFEVFTNTIEKNIREGVFKPGHKLPSVRELKEQYQTSISTIQNGYEYLMACGLVESVPKSGYYVSNRVEVLNPPQKVNQRPVVRDAIFKHHLGLTTSLRAGRKLSEFNVAAPGDLLIPQKLLLRTMQQIIREQGAGLLRYYPSNGSLELKETIIKRAATHQTILNPDELLITDGALQALFIALLSVCQAGDVIAVESPCVFSVLEVIRVLNLKVIEIPVDPQTGFDVDFLRKACQNNIVKAAIVTPNFHNPTGLLLTNEQKLALLSIAYQYNVALIENDIYGDLNFQGPRPSPIKRFDDSGLVLSYSSCAKTLAPGIRLGWLAAGNYMQRAEQVKFALGGTVSPVYQETVSRLLSGSIYDRHIRAFRMQLAKNAHLTINLLADNFPQGTSMITPAGGYNIWVKMPDDTDITRFYDRCEKVGVRFTPGYTFSFSSTFDKYFRVVFADKFSQKRIDAIKLAAQYS</sequence>
<dbReference type="CDD" id="cd00609">
    <property type="entry name" value="AAT_like"/>
    <property type="match status" value="1"/>
</dbReference>
<dbReference type="AlphaFoldDB" id="A0A7G5GNE6"/>
<dbReference type="GO" id="GO:0008483">
    <property type="term" value="F:transaminase activity"/>
    <property type="evidence" value="ECO:0007669"/>
    <property type="project" value="UniProtKB-KW"/>
</dbReference>
<dbReference type="Gene3D" id="3.40.640.10">
    <property type="entry name" value="Type I PLP-dependent aspartate aminotransferase-like (Major domain)"/>
    <property type="match status" value="1"/>
</dbReference>
<dbReference type="Pfam" id="PF00392">
    <property type="entry name" value="GntR"/>
    <property type="match status" value="1"/>
</dbReference>
<dbReference type="PANTHER" id="PTHR46577:SF2">
    <property type="entry name" value="TRANSCRIPTIONAL REGULATORY PROTEIN"/>
    <property type="match status" value="1"/>
</dbReference>
<evidence type="ECO:0000256" key="3">
    <source>
        <dbReference type="ARBA" id="ARBA00023015"/>
    </source>
</evidence>
<keyword evidence="3" id="KW-0805">Transcription regulation</keyword>
<accession>A0A7G5GNE6</accession>
<dbReference type="RefSeq" id="WP_182457505.1">
    <property type="nucleotide sequence ID" value="NZ_CP059732.1"/>
</dbReference>
<dbReference type="InterPro" id="IPR000524">
    <property type="entry name" value="Tscrpt_reg_HTH_GntR"/>
</dbReference>
<dbReference type="InterPro" id="IPR015421">
    <property type="entry name" value="PyrdxlP-dep_Trfase_major"/>
</dbReference>
<dbReference type="InterPro" id="IPR015422">
    <property type="entry name" value="PyrdxlP-dep_Trfase_small"/>
</dbReference>
<dbReference type="Proteomes" id="UP000515369">
    <property type="component" value="Chromosome"/>
</dbReference>
<dbReference type="KEGG" id="sfol:H3H32_20495"/>
<dbReference type="PROSITE" id="PS50949">
    <property type="entry name" value="HTH_GNTR"/>
    <property type="match status" value="1"/>
</dbReference>
<dbReference type="InterPro" id="IPR051446">
    <property type="entry name" value="HTH_trans_reg/aminotransferase"/>
</dbReference>
<keyword evidence="2" id="KW-0663">Pyridoxal phosphate</keyword>
<dbReference type="InterPro" id="IPR036390">
    <property type="entry name" value="WH_DNA-bd_sf"/>
</dbReference>
<keyword evidence="7" id="KW-0032">Aminotransferase</keyword>
<dbReference type="SUPFAM" id="SSF53383">
    <property type="entry name" value="PLP-dependent transferases"/>
    <property type="match status" value="1"/>
</dbReference>
<dbReference type="SMART" id="SM00345">
    <property type="entry name" value="HTH_GNTR"/>
    <property type="match status" value="1"/>
</dbReference>
<keyword evidence="7" id="KW-0808">Transferase</keyword>
<name>A0A7G5GNE6_9BACT</name>
<evidence type="ECO:0000313" key="7">
    <source>
        <dbReference type="EMBL" id="QMW00388.1"/>
    </source>
</evidence>
<dbReference type="CDD" id="cd07377">
    <property type="entry name" value="WHTH_GntR"/>
    <property type="match status" value="1"/>
</dbReference>
<proteinExistence type="inferred from homology"/>
<dbReference type="InterPro" id="IPR004839">
    <property type="entry name" value="Aminotransferase_I/II_large"/>
</dbReference>
<evidence type="ECO:0000259" key="6">
    <source>
        <dbReference type="PROSITE" id="PS50949"/>
    </source>
</evidence>
<protein>
    <submittedName>
        <fullName evidence="7">PLP-dependent aminotransferase family protein</fullName>
    </submittedName>
</protein>
<dbReference type="InterPro" id="IPR036388">
    <property type="entry name" value="WH-like_DNA-bd_sf"/>
</dbReference>
<keyword evidence="8" id="KW-1185">Reference proteome</keyword>
<evidence type="ECO:0000256" key="5">
    <source>
        <dbReference type="ARBA" id="ARBA00023163"/>
    </source>
</evidence>
<keyword evidence="4" id="KW-0238">DNA-binding</keyword>
<evidence type="ECO:0000256" key="1">
    <source>
        <dbReference type="ARBA" id="ARBA00005384"/>
    </source>
</evidence>
<dbReference type="Gene3D" id="1.10.10.10">
    <property type="entry name" value="Winged helix-like DNA-binding domain superfamily/Winged helix DNA-binding domain"/>
    <property type="match status" value="1"/>
</dbReference>
<evidence type="ECO:0000256" key="4">
    <source>
        <dbReference type="ARBA" id="ARBA00023125"/>
    </source>
</evidence>
<dbReference type="Pfam" id="PF00155">
    <property type="entry name" value="Aminotran_1_2"/>
    <property type="match status" value="1"/>
</dbReference>
<comment type="similarity">
    <text evidence="1">In the C-terminal section; belongs to the class-I pyridoxal-phosphate-dependent aminotransferase family.</text>
</comment>
<dbReference type="Gene3D" id="3.90.1150.10">
    <property type="entry name" value="Aspartate Aminotransferase, domain 1"/>
    <property type="match status" value="1"/>
</dbReference>
<dbReference type="GO" id="GO:0030170">
    <property type="term" value="F:pyridoxal phosphate binding"/>
    <property type="evidence" value="ECO:0007669"/>
    <property type="project" value="InterPro"/>
</dbReference>
<organism evidence="7 8">
    <name type="scientific">Spirosoma foliorum</name>
    <dbReference type="NCBI Taxonomy" id="2710596"/>
    <lineage>
        <taxon>Bacteria</taxon>
        <taxon>Pseudomonadati</taxon>
        <taxon>Bacteroidota</taxon>
        <taxon>Cytophagia</taxon>
        <taxon>Cytophagales</taxon>
        <taxon>Cytophagaceae</taxon>
        <taxon>Spirosoma</taxon>
    </lineage>
</organism>
<evidence type="ECO:0000313" key="8">
    <source>
        <dbReference type="Proteomes" id="UP000515369"/>
    </source>
</evidence>
<dbReference type="SUPFAM" id="SSF46785">
    <property type="entry name" value="Winged helix' DNA-binding domain"/>
    <property type="match status" value="1"/>
</dbReference>
<gene>
    <name evidence="7" type="ORF">H3H32_20495</name>
</gene>
<evidence type="ECO:0000256" key="2">
    <source>
        <dbReference type="ARBA" id="ARBA00022898"/>
    </source>
</evidence>
<dbReference type="PANTHER" id="PTHR46577">
    <property type="entry name" value="HTH-TYPE TRANSCRIPTIONAL REGULATORY PROTEIN GABR"/>
    <property type="match status" value="1"/>
</dbReference>
<keyword evidence="5" id="KW-0804">Transcription</keyword>
<feature type="domain" description="HTH gntR-type" evidence="6">
    <location>
        <begin position="3"/>
        <end position="71"/>
    </location>
</feature>
<dbReference type="GO" id="GO:0003700">
    <property type="term" value="F:DNA-binding transcription factor activity"/>
    <property type="evidence" value="ECO:0007669"/>
    <property type="project" value="InterPro"/>
</dbReference>
<reference evidence="7 8" key="1">
    <citation type="submission" date="2020-07" db="EMBL/GenBank/DDBJ databases">
        <title>Spirosoma foliorum sp. nov., isolated from the leaves on the Nejang mountain Korea, Republic of.</title>
        <authorList>
            <person name="Ho H."/>
            <person name="Lee Y.-J."/>
            <person name="Nurcahyanto D.-A."/>
            <person name="Kim S.-G."/>
        </authorList>
    </citation>
    <scope>NUCLEOTIDE SEQUENCE [LARGE SCALE GENOMIC DNA]</scope>
    <source>
        <strain evidence="7 8">PL0136</strain>
    </source>
</reference>
<dbReference type="InterPro" id="IPR015424">
    <property type="entry name" value="PyrdxlP-dep_Trfase"/>
</dbReference>
<dbReference type="GO" id="GO:0003677">
    <property type="term" value="F:DNA binding"/>
    <property type="evidence" value="ECO:0007669"/>
    <property type="project" value="UniProtKB-KW"/>
</dbReference>